<evidence type="ECO:0000256" key="2">
    <source>
        <dbReference type="ARBA" id="ARBA00022801"/>
    </source>
</evidence>
<evidence type="ECO:0000256" key="1">
    <source>
        <dbReference type="ARBA" id="ARBA00009865"/>
    </source>
</evidence>
<keyword evidence="3 4" id="KW-0326">Glycosidase</keyword>
<keyword evidence="2 4" id="KW-0378">Hydrolase</keyword>
<evidence type="ECO:0000256" key="4">
    <source>
        <dbReference type="RuleBase" id="RU361187"/>
    </source>
</evidence>
<dbReference type="Proteomes" id="UP001501411">
    <property type="component" value="Unassembled WGS sequence"/>
</dbReference>
<comment type="caution">
    <text evidence="6">The sequence shown here is derived from an EMBL/GenBank/DDBJ whole genome shotgun (WGS) entry which is preliminary data.</text>
</comment>
<evidence type="ECO:0000313" key="7">
    <source>
        <dbReference type="Proteomes" id="UP001501411"/>
    </source>
</evidence>
<dbReference type="RefSeq" id="WP_345229618.1">
    <property type="nucleotide sequence ID" value="NZ_BAABIQ010000001.1"/>
</dbReference>
<keyword evidence="5" id="KW-0732">Signal</keyword>
<dbReference type="Pfam" id="PF04616">
    <property type="entry name" value="Glyco_hydro_43"/>
    <property type="match status" value="1"/>
</dbReference>
<dbReference type="CDD" id="cd18824">
    <property type="entry name" value="GH43_CtGH43-like"/>
    <property type="match status" value="1"/>
</dbReference>
<evidence type="ECO:0008006" key="8">
    <source>
        <dbReference type="Google" id="ProtNLM"/>
    </source>
</evidence>
<reference evidence="7" key="1">
    <citation type="journal article" date="2019" name="Int. J. Syst. Evol. Microbiol.">
        <title>The Global Catalogue of Microorganisms (GCM) 10K type strain sequencing project: providing services to taxonomists for standard genome sequencing and annotation.</title>
        <authorList>
            <consortium name="The Broad Institute Genomics Platform"/>
            <consortium name="The Broad Institute Genome Sequencing Center for Infectious Disease"/>
            <person name="Wu L."/>
            <person name="Ma J."/>
        </authorList>
    </citation>
    <scope>NUCLEOTIDE SEQUENCE [LARGE SCALE GENOMIC DNA]</scope>
    <source>
        <strain evidence="7">JCM 18200</strain>
    </source>
</reference>
<name>A0ABP9ABB0_9SPHI</name>
<evidence type="ECO:0000256" key="5">
    <source>
        <dbReference type="SAM" id="SignalP"/>
    </source>
</evidence>
<dbReference type="InterPro" id="IPR006710">
    <property type="entry name" value="Glyco_hydro_43"/>
</dbReference>
<protein>
    <recommendedName>
        <fullName evidence="8">Family 43 glycosylhydrolase</fullName>
    </recommendedName>
</protein>
<gene>
    <name evidence="6" type="ORF">GCM10023231_00080</name>
</gene>
<evidence type="ECO:0000256" key="3">
    <source>
        <dbReference type="ARBA" id="ARBA00023295"/>
    </source>
</evidence>
<evidence type="ECO:0000313" key="6">
    <source>
        <dbReference type="EMBL" id="GAA4777695.1"/>
    </source>
</evidence>
<dbReference type="SUPFAM" id="SSF75005">
    <property type="entry name" value="Arabinanase/levansucrase/invertase"/>
    <property type="match status" value="1"/>
</dbReference>
<comment type="similarity">
    <text evidence="1 4">Belongs to the glycosyl hydrolase 43 family.</text>
</comment>
<proteinExistence type="inferred from homology"/>
<keyword evidence="7" id="KW-1185">Reference proteome</keyword>
<accession>A0ABP9ABB0</accession>
<sequence length="516" mass="57279">MWYYLSCLSFLFCIFQGNLIAQNHATVVNFDENGHQVVKFTADGEAVDAHDGEIAYFDGVYYLYGTSYGCGFAWNEKEAPFCGFKVYASSDMVHWTDKGFLFDANTSVWQCRCDGSTYGCFRPHVIFNKQTQKYILWVNVYDNRVGFRVFTSTSPTGPFKEEAEPTLAVNNDAPVAGLNNGDHDTFVDDDGTAYLAYTDWRTGGTIVIEELNKDYLSGTGRHVKTVTKGKTEAPGLFKRKGIYYITYSDPNCGYCSGTGTSYRTAKSPLGPWSTGIKISDNSCGGQPSFVSTLALPTDTVYLYGSDLWNNAAKNEALANFYWSPLEFDQDGAIRPMRCVDQFQLPLHQAADTKKTKHNPSSSTISSGIAGFHIRCGIDKDTQWLQGFTATSNGILDEVSITTFKNGYPDADLLVAIYRLGTDVTPQGEALYTLSVSADSLKWSPNYFTFQPRIPVSKNTRYAIVLKSATQKGCYGLASRQLVNDEKDSAAHRSSQNTAFSEEKNQLLMFRAQISKK</sequence>
<dbReference type="Gene3D" id="2.115.10.20">
    <property type="entry name" value="Glycosyl hydrolase domain, family 43"/>
    <property type="match status" value="1"/>
</dbReference>
<feature type="chain" id="PRO_5047286269" description="Family 43 glycosylhydrolase" evidence="5">
    <location>
        <begin position="22"/>
        <end position="516"/>
    </location>
</feature>
<dbReference type="InterPro" id="IPR023296">
    <property type="entry name" value="Glyco_hydro_beta-prop_sf"/>
</dbReference>
<organism evidence="6 7">
    <name type="scientific">Olivibacter ginsenosidimutans</name>
    <dbReference type="NCBI Taxonomy" id="1176537"/>
    <lineage>
        <taxon>Bacteria</taxon>
        <taxon>Pseudomonadati</taxon>
        <taxon>Bacteroidota</taxon>
        <taxon>Sphingobacteriia</taxon>
        <taxon>Sphingobacteriales</taxon>
        <taxon>Sphingobacteriaceae</taxon>
        <taxon>Olivibacter</taxon>
    </lineage>
</organism>
<feature type="signal peptide" evidence="5">
    <location>
        <begin position="1"/>
        <end position="21"/>
    </location>
</feature>
<dbReference type="PANTHER" id="PTHR22925">
    <property type="entry name" value="GLYCOSYL HYDROLASE 43 FAMILY MEMBER"/>
    <property type="match status" value="1"/>
</dbReference>
<dbReference type="PANTHER" id="PTHR22925:SF3">
    <property type="entry name" value="GLYCOSYL HYDROLASE FAMILY PROTEIN 43"/>
    <property type="match status" value="1"/>
</dbReference>
<dbReference type="EMBL" id="BAABIQ010000001">
    <property type="protein sequence ID" value="GAA4777695.1"/>
    <property type="molecule type" value="Genomic_DNA"/>
</dbReference>